<name>A0AAV5T6P7_9BILA</name>
<dbReference type="EMBL" id="BTSX01000003">
    <property type="protein sequence ID" value="GMS90994.1"/>
    <property type="molecule type" value="Genomic_DNA"/>
</dbReference>
<evidence type="ECO:0000313" key="1">
    <source>
        <dbReference type="EMBL" id="GMS90994.1"/>
    </source>
</evidence>
<proteinExistence type="predicted"/>
<protein>
    <recommendedName>
        <fullName evidence="3">MATH domain-containing protein</fullName>
    </recommendedName>
</protein>
<accession>A0AAV5T6P7</accession>
<evidence type="ECO:0000313" key="2">
    <source>
        <dbReference type="Proteomes" id="UP001432027"/>
    </source>
</evidence>
<dbReference type="AlphaFoldDB" id="A0AAV5T6P7"/>
<sequence length="75" mass="8654">QKEEKMSNLPAPKHKSSFTITVPIDQLQNGQTKISPLHRVDGLNWRLHITRHELYGPDSYTLTNYIECYGDDALE</sequence>
<keyword evidence="2" id="KW-1185">Reference proteome</keyword>
<evidence type="ECO:0008006" key="3">
    <source>
        <dbReference type="Google" id="ProtNLM"/>
    </source>
</evidence>
<gene>
    <name evidence="1" type="ORF">PENTCL1PPCAC_13169</name>
</gene>
<feature type="non-terminal residue" evidence="1">
    <location>
        <position position="1"/>
    </location>
</feature>
<feature type="non-terminal residue" evidence="1">
    <location>
        <position position="75"/>
    </location>
</feature>
<comment type="caution">
    <text evidence="1">The sequence shown here is derived from an EMBL/GenBank/DDBJ whole genome shotgun (WGS) entry which is preliminary data.</text>
</comment>
<reference evidence="1" key="1">
    <citation type="submission" date="2023-10" db="EMBL/GenBank/DDBJ databases">
        <title>Genome assembly of Pristionchus species.</title>
        <authorList>
            <person name="Yoshida K."/>
            <person name="Sommer R.J."/>
        </authorList>
    </citation>
    <scope>NUCLEOTIDE SEQUENCE</scope>
    <source>
        <strain evidence="1">RS0144</strain>
    </source>
</reference>
<organism evidence="1 2">
    <name type="scientific">Pristionchus entomophagus</name>
    <dbReference type="NCBI Taxonomy" id="358040"/>
    <lineage>
        <taxon>Eukaryota</taxon>
        <taxon>Metazoa</taxon>
        <taxon>Ecdysozoa</taxon>
        <taxon>Nematoda</taxon>
        <taxon>Chromadorea</taxon>
        <taxon>Rhabditida</taxon>
        <taxon>Rhabditina</taxon>
        <taxon>Diplogasteromorpha</taxon>
        <taxon>Diplogasteroidea</taxon>
        <taxon>Neodiplogasteridae</taxon>
        <taxon>Pristionchus</taxon>
    </lineage>
</organism>
<dbReference type="Proteomes" id="UP001432027">
    <property type="component" value="Unassembled WGS sequence"/>
</dbReference>